<evidence type="ECO:0000256" key="1">
    <source>
        <dbReference type="SAM" id="MobiDB-lite"/>
    </source>
</evidence>
<gene>
    <name evidence="2" type="ORF">EVAR_58113_1</name>
</gene>
<organism evidence="2 3">
    <name type="scientific">Eumeta variegata</name>
    <name type="common">Bagworm moth</name>
    <name type="synonym">Eumeta japonica</name>
    <dbReference type="NCBI Taxonomy" id="151549"/>
    <lineage>
        <taxon>Eukaryota</taxon>
        <taxon>Metazoa</taxon>
        <taxon>Ecdysozoa</taxon>
        <taxon>Arthropoda</taxon>
        <taxon>Hexapoda</taxon>
        <taxon>Insecta</taxon>
        <taxon>Pterygota</taxon>
        <taxon>Neoptera</taxon>
        <taxon>Endopterygota</taxon>
        <taxon>Lepidoptera</taxon>
        <taxon>Glossata</taxon>
        <taxon>Ditrysia</taxon>
        <taxon>Tineoidea</taxon>
        <taxon>Psychidae</taxon>
        <taxon>Oiketicinae</taxon>
        <taxon>Eumeta</taxon>
    </lineage>
</organism>
<reference evidence="2 3" key="1">
    <citation type="journal article" date="2019" name="Commun. Biol.">
        <title>The bagworm genome reveals a unique fibroin gene that provides high tensile strength.</title>
        <authorList>
            <person name="Kono N."/>
            <person name="Nakamura H."/>
            <person name="Ohtoshi R."/>
            <person name="Tomita M."/>
            <person name="Numata K."/>
            <person name="Arakawa K."/>
        </authorList>
    </citation>
    <scope>NUCLEOTIDE SEQUENCE [LARGE SCALE GENOMIC DNA]</scope>
</reference>
<accession>A0A4C1YQB4</accession>
<feature type="region of interest" description="Disordered" evidence="1">
    <location>
        <begin position="23"/>
        <end position="99"/>
    </location>
</feature>
<dbReference type="EMBL" id="BGZK01001294">
    <property type="protein sequence ID" value="GBP76597.1"/>
    <property type="molecule type" value="Genomic_DNA"/>
</dbReference>
<evidence type="ECO:0000313" key="2">
    <source>
        <dbReference type="EMBL" id="GBP76597.1"/>
    </source>
</evidence>
<name>A0A4C1YQB4_EUMVA</name>
<feature type="compositionally biased region" description="Basic residues" evidence="1">
    <location>
        <begin position="85"/>
        <end position="98"/>
    </location>
</feature>
<sequence length="120" mass="13920">MHISTTYSRTYFWQVLQYTPIHKPENHKAPRIGFGHLRPRSYRLREKKNNNNEIAAGSRHSRARPPGERERDGNGERGELETPRKFNRKKNGKRGKIKKAIDFRPAGRAPTFAAFLNIAP</sequence>
<dbReference type="Proteomes" id="UP000299102">
    <property type="component" value="Unassembled WGS sequence"/>
</dbReference>
<keyword evidence="3" id="KW-1185">Reference proteome</keyword>
<proteinExistence type="predicted"/>
<dbReference type="AlphaFoldDB" id="A0A4C1YQB4"/>
<evidence type="ECO:0000313" key="3">
    <source>
        <dbReference type="Proteomes" id="UP000299102"/>
    </source>
</evidence>
<feature type="compositionally biased region" description="Basic and acidic residues" evidence="1">
    <location>
        <begin position="65"/>
        <end position="84"/>
    </location>
</feature>
<comment type="caution">
    <text evidence="2">The sequence shown here is derived from an EMBL/GenBank/DDBJ whole genome shotgun (WGS) entry which is preliminary data.</text>
</comment>
<protein>
    <submittedName>
        <fullName evidence="2">Uncharacterized protein</fullName>
    </submittedName>
</protein>